<evidence type="ECO:0000313" key="2">
    <source>
        <dbReference type="EMBL" id="KAG5957677.1"/>
    </source>
</evidence>
<dbReference type="Proteomes" id="UP000784919">
    <property type="component" value="Unassembled WGS sequence"/>
</dbReference>
<gene>
    <name evidence="2" type="ORF">E4U56_006049</name>
</gene>
<dbReference type="GO" id="GO:0003676">
    <property type="term" value="F:nucleic acid binding"/>
    <property type="evidence" value="ECO:0007669"/>
    <property type="project" value="InterPro"/>
</dbReference>
<dbReference type="Pfam" id="PF00270">
    <property type="entry name" value="DEAD"/>
    <property type="match status" value="1"/>
</dbReference>
<dbReference type="OrthoDB" id="3522001at2759"/>
<dbReference type="GO" id="GO:0005524">
    <property type="term" value="F:ATP binding"/>
    <property type="evidence" value="ECO:0007669"/>
    <property type="project" value="InterPro"/>
</dbReference>
<comment type="caution">
    <text evidence="2">The sequence shown here is derived from an EMBL/GenBank/DDBJ whole genome shotgun (WGS) entry which is preliminary data.</text>
</comment>
<dbReference type="SUPFAM" id="SSF52540">
    <property type="entry name" value="P-loop containing nucleoside triphosphate hydrolases"/>
    <property type="match status" value="1"/>
</dbReference>
<protein>
    <recommendedName>
        <fullName evidence="1">DEAD/DEAH-box helicase domain-containing protein</fullName>
    </recommendedName>
</protein>
<proteinExistence type="predicted"/>
<evidence type="ECO:0000259" key="1">
    <source>
        <dbReference type="Pfam" id="PF00270"/>
    </source>
</evidence>
<sequence>MRRRESAIAAHATHQSPAHIQQRNRAVRKVLGLANLVLVTYKSPEQELALERIMNDTDSALVVVLPTGGGKSLLFIARACLEDPGMTIVIVPYRQLINETLSDATACGIDAVEWTRDLQDPAEIVIVSADKLKTCTALSPTTLVVGKYFDGGPAQVTGLYIGRHGEMRSMPHWSLRLGTVTAKQIKREMHGGRCSGSIANGCPVCSMLGHLSSSQLSASEALAIVGECTTVEPVRDVRRPTSRC</sequence>
<organism evidence="2 3">
    <name type="scientific">Claviceps arundinis</name>
    <dbReference type="NCBI Taxonomy" id="1623583"/>
    <lineage>
        <taxon>Eukaryota</taxon>
        <taxon>Fungi</taxon>
        <taxon>Dikarya</taxon>
        <taxon>Ascomycota</taxon>
        <taxon>Pezizomycotina</taxon>
        <taxon>Sordariomycetes</taxon>
        <taxon>Hypocreomycetidae</taxon>
        <taxon>Hypocreales</taxon>
        <taxon>Clavicipitaceae</taxon>
        <taxon>Claviceps</taxon>
    </lineage>
</organism>
<feature type="domain" description="DEAD/DEAH-box helicase" evidence="1">
    <location>
        <begin position="44"/>
        <end position="110"/>
    </location>
</feature>
<dbReference type="Gene3D" id="3.40.50.300">
    <property type="entry name" value="P-loop containing nucleotide triphosphate hydrolases"/>
    <property type="match status" value="1"/>
</dbReference>
<accession>A0A9P7SLW8</accession>
<dbReference type="InterPro" id="IPR027417">
    <property type="entry name" value="P-loop_NTPase"/>
</dbReference>
<dbReference type="InterPro" id="IPR011545">
    <property type="entry name" value="DEAD/DEAH_box_helicase_dom"/>
</dbReference>
<dbReference type="AlphaFoldDB" id="A0A9P7SLW8"/>
<evidence type="ECO:0000313" key="3">
    <source>
        <dbReference type="Proteomes" id="UP000784919"/>
    </source>
</evidence>
<name>A0A9P7SLW8_9HYPO</name>
<reference evidence="2" key="1">
    <citation type="journal article" date="2020" name="bioRxiv">
        <title>Whole genome comparisons of ergot fungi reveals the divergence and evolution of species within the genus Claviceps are the result of varying mechanisms driving genome evolution and host range expansion.</title>
        <authorList>
            <person name="Wyka S.A."/>
            <person name="Mondo S.J."/>
            <person name="Liu M."/>
            <person name="Dettman J."/>
            <person name="Nalam V."/>
            <person name="Broders K.D."/>
        </authorList>
    </citation>
    <scope>NUCLEOTIDE SEQUENCE</scope>
    <source>
        <strain evidence="2">CCC 1102</strain>
    </source>
</reference>
<dbReference type="EMBL" id="SRPS01000465">
    <property type="protein sequence ID" value="KAG5957677.1"/>
    <property type="molecule type" value="Genomic_DNA"/>
</dbReference>